<gene>
    <name evidence="2" type="ORF">HZA66_09765</name>
</gene>
<name>A0A933RWT6_RHOPL</name>
<keyword evidence="1" id="KW-1133">Transmembrane helix</keyword>
<proteinExistence type="predicted"/>
<evidence type="ECO:0000256" key="1">
    <source>
        <dbReference type="SAM" id="Phobius"/>
    </source>
</evidence>
<protein>
    <submittedName>
        <fullName evidence="2">Uncharacterized protein</fullName>
    </submittedName>
</protein>
<dbReference type="Proteomes" id="UP000782519">
    <property type="component" value="Unassembled WGS sequence"/>
</dbReference>
<dbReference type="AlphaFoldDB" id="A0A933RWT6"/>
<evidence type="ECO:0000313" key="3">
    <source>
        <dbReference type="Proteomes" id="UP000782519"/>
    </source>
</evidence>
<accession>A0A933RWT6</accession>
<reference evidence="2" key="1">
    <citation type="submission" date="2020-07" db="EMBL/GenBank/DDBJ databases">
        <title>Huge and variable diversity of episymbiotic CPR bacteria and DPANN archaea in groundwater ecosystems.</title>
        <authorList>
            <person name="He C.Y."/>
            <person name="Keren R."/>
            <person name="Whittaker M."/>
            <person name="Farag I.F."/>
            <person name="Doudna J."/>
            <person name="Cate J.H.D."/>
            <person name="Banfield J.F."/>
        </authorList>
    </citation>
    <scope>NUCLEOTIDE SEQUENCE</scope>
    <source>
        <strain evidence="2">NC_groundwater_1818_Pr3_B-0.1um_66_35</strain>
    </source>
</reference>
<comment type="caution">
    <text evidence="2">The sequence shown here is derived from an EMBL/GenBank/DDBJ whole genome shotgun (WGS) entry which is preliminary data.</text>
</comment>
<keyword evidence="1" id="KW-0812">Transmembrane</keyword>
<sequence>MTPSSGTGTADGRARALTAVRAAHTAIWAFFAASIVLIPIAIWLGQLTAALWTSLFVWGEVVVLLLNGMCCPLTAVAARYTDDRADNFDIWLPLWLARHNQRIFGTLFAAGQVALGYALLAD</sequence>
<evidence type="ECO:0000313" key="2">
    <source>
        <dbReference type="EMBL" id="MBI5129717.1"/>
    </source>
</evidence>
<dbReference type="EMBL" id="JACRJB010000025">
    <property type="protein sequence ID" value="MBI5129717.1"/>
    <property type="molecule type" value="Genomic_DNA"/>
</dbReference>
<feature type="transmembrane region" description="Helical" evidence="1">
    <location>
        <begin position="25"/>
        <end position="44"/>
    </location>
</feature>
<feature type="transmembrane region" description="Helical" evidence="1">
    <location>
        <begin position="102"/>
        <end position="120"/>
    </location>
</feature>
<feature type="transmembrane region" description="Helical" evidence="1">
    <location>
        <begin position="56"/>
        <end position="81"/>
    </location>
</feature>
<organism evidence="2 3">
    <name type="scientific">Rhodopseudomonas palustris</name>
    <dbReference type="NCBI Taxonomy" id="1076"/>
    <lineage>
        <taxon>Bacteria</taxon>
        <taxon>Pseudomonadati</taxon>
        <taxon>Pseudomonadota</taxon>
        <taxon>Alphaproteobacteria</taxon>
        <taxon>Hyphomicrobiales</taxon>
        <taxon>Nitrobacteraceae</taxon>
        <taxon>Rhodopseudomonas</taxon>
    </lineage>
</organism>
<keyword evidence="1" id="KW-0472">Membrane</keyword>